<proteinExistence type="predicted"/>
<dbReference type="AlphaFoldDB" id="A0A645GVX6"/>
<organism evidence="1">
    <name type="scientific">bioreactor metagenome</name>
    <dbReference type="NCBI Taxonomy" id="1076179"/>
    <lineage>
        <taxon>unclassified sequences</taxon>
        <taxon>metagenomes</taxon>
        <taxon>ecological metagenomes</taxon>
    </lineage>
</organism>
<accession>A0A645GVX6</accession>
<sequence>MRITDGIEVDARLDDNRFVESEPIFDTVGIAFEGYFGIFRIEIDDMLRAPAIVFLHQIGRDFVMLQAKHRLDSGFKQCIHDITDVLGIVFIDYRIFIVRKEARPVDRRPVMCQTDFFHQSHIFVVAVIE</sequence>
<dbReference type="EMBL" id="VSSQ01082082">
    <property type="protein sequence ID" value="MPN30817.1"/>
    <property type="molecule type" value="Genomic_DNA"/>
</dbReference>
<protein>
    <submittedName>
        <fullName evidence="1">Uncharacterized protein</fullName>
    </submittedName>
</protein>
<gene>
    <name evidence="1" type="ORF">SDC9_178288</name>
</gene>
<reference evidence="1" key="1">
    <citation type="submission" date="2019-08" db="EMBL/GenBank/DDBJ databases">
        <authorList>
            <person name="Kucharzyk K."/>
            <person name="Murdoch R.W."/>
            <person name="Higgins S."/>
            <person name="Loffler F."/>
        </authorList>
    </citation>
    <scope>NUCLEOTIDE SEQUENCE</scope>
</reference>
<evidence type="ECO:0000313" key="1">
    <source>
        <dbReference type="EMBL" id="MPN30817.1"/>
    </source>
</evidence>
<name>A0A645GVX6_9ZZZZ</name>
<comment type="caution">
    <text evidence="1">The sequence shown here is derived from an EMBL/GenBank/DDBJ whole genome shotgun (WGS) entry which is preliminary data.</text>
</comment>